<dbReference type="GO" id="GO:0046964">
    <property type="term" value="F:3'-phosphoadenosine 5'-phosphosulfate transmembrane transporter activity"/>
    <property type="evidence" value="ECO:0007669"/>
    <property type="project" value="TreeGrafter"/>
</dbReference>
<evidence type="ECO:0000256" key="7">
    <source>
        <dbReference type="SAM" id="Phobius"/>
    </source>
</evidence>
<feature type="transmembrane region" description="Helical" evidence="7">
    <location>
        <begin position="69"/>
        <end position="92"/>
    </location>
</feature>
<evidence type="ECO:0000256" key="2">
    <source>
        <dbReference type="ARBA" id="ARBA00008349"/>
    </source>
</evidence>
<dbReference type="KEGG" id="bpg:Bathy18g01490"/>
<evidence type="ECO:0000256" key="6">
    <source>
        <dbReference type="ARBA" id="ARBA00023136"/>
    </source>
</evidence>
<dbReference type="PANTHER" id="PTHR10778:SF13">
    <property type="entry name" value="ADENOSINE 3'-PHOSPHO 5'-PHOSPHOSULFATE TRANSPORTER 1"/>
    <property type="match status" value="1"/>
</dbReference>
<evidence type="ECO:0000256" key="3">
    <source>
        <dbReference type="ARBA" id="ARBA00022448"/>
    </source>
</evidence>
<dbReference type="InterPro" id="IPR037185">
    <property type="entry name" value="EmrE-like"/>
</dbReference>
<reference evidence="8 9" key="1">
    <citation type="submission" date="2011-10" db="EMBL/GenBank/DDBJ databases">
        <authorList>
            <person name="Genoscope - CEA"/>
        </authorList>
    </citation>
    <scope>NUCLEOTIDE SEQUENCE [LARGE SCALE GENOMIC DNA]</scope>
    <source>
        <strain evidence="8 9">RCC 1105</strain>
    </source>
</reference>
<organism evidence="8 9">
    <name type="scientific">Bathycoccus prasinos</name>
    <dbReference type="NCBI Taxonomy" id="41875"/>
    <lineage>
        <taxon>Eukaryota</taxon>
        <taxon>Viridiplantae</taxon>
        <taxon>Chlorophyta</taxon>
        <taxon>Mamiellophyceae</taxon>
        <taxon>Mamiellales</taxon>
        <taxon>Bathycoccaceae</taxon>
        <taxon>Bathycoccus</taxon>
    </lineage>
</organism>
<evidence type="ECO:0000256" key="4">
    <source>
        <dbReference type="ARBA" id="ARBA00022692"/>
    </source>
</evidence>
<comment type="subcellular location">
    <subcellularLocation>
        <location evidence="1">Membrane</location>
        <topology evidence="1">Multi-pass membrane protein</topology>
    </subcellularLocation>
</comment>
<evidence type="ECO:0000256" key="1">
    <source>
        <dbReference type="ARBA" id="ARBA00004141"/>
    </source>
</evidence>
<feature type="transmembrane region" description="Helical" evidence="7">
    <location>
        <begin position="321"/>
        <end position="339"/>
    </location>
</feature>
<evidence type="ECO:0000256" key="5">
    <source>
        <dbReference type="ARBA" id="ARBA00022989"/>
    </source>
</evidence>
<keyword evidence="3" id="KW-0813">Transport</keyword>
<feature type="transmembrane region" description="Helical" evidence="7">
    <location>
        <begin position="292"/>
        <end position="315"/>
    </location>
</feature>
<feature type="transmembrane region" description="Helical" evidence="7">
    <location>
        <begin position="29"/>
        <end position="49"/>
    </location>
</feature>
<dbReference type="SUPFAM" id="SSF103481">
    <property type="entry name" value="Multidrug resistance efflux transporter EmrE"/>
    <property type="match status" value="1"/>
</dbReference>
<sequence length="370" mass="40827">MSNSQSSLPSSSSSSQSSSFKQLMQHPQALKILGCVVGVVGSLLVYGLLQERIMTRPYETDGENEEYFKFSVFLVLSNRLLSCLMAMGILAYSRGNVQPVAGIHRYCAVSLSNVIATYCQYEALKYVSFPVQTLGKCAKMIPVMIWGYLINQRRYVMQDYFIAAGVTLGCTMFALYGDVSSSAAKHHGKGGKDTSMYGVGLMLGYLGFDGFTSTFQDKLFKGYQMETYNQMLWVNLCSASISALWLFSDSAFFDAVAFVGRHPAVLQDICTLSVAAMLGQLCILYTIREFGALLFATIMTTRQFLSILLSCLIFMHPLTFMQWLGTAMVFGSLYYQAYLKNQRATSVATVSEMREPSASGAETGEKNATV</sequence>
<dbReference type="EMBL" id="FO082261">
    <property type="protein sequence ID" value="CCO20627.1"/>
    <property type="molecule type" value="Genomic_DNA"/>
</dbReference>
<dbReference type="GO" id="GO:0000139">
    <property type="term" value="C:Golgi membrane"/>
    <property type="evidence" value="ECO:0007669"/>
    <property type="project" value="TreeGrafter"/>
</dbReference>
<accession>K8EQT7</accession>
<name>K8EQT7_9CHLO</name>
<dbReference type="RefSeq" id="XP_007508136.1">
    <property type="nucleotide sequence ID" value="XM_007508074.1"/>
</dbReference>
<dbReference type="GO" id="GO:0005789">
    <property type="term" value="C:endoplasmic reticulum membrane"/>
    <property type="evidence" value="ECO:0007669"/>
    <property type="project" value="TreeGrafter"/>
</dbReference>
<feature type="transmembrane region" description="Helical" evidence="7">
    <location>
        <begin position="232"/>
        <end position="253"/>
    </location>
</feature>
<keyword evidence="6 7" id="KW-0472">Membrane</keyword>
<dbReference type="Pfam" id="PF08449">
    <property type="entry name" value="UAA"/>
    <property type="match status" value="1"/>
</dbReference>
<keyword evidence="5 7" id="KW-1133">Transmembrane helix</keyword>
<proteinExistence type="inferred from homology"/>
<keyword evidence="9" id="KW-1185">Reference proteome</keyword>
<gene>
    <name evidence="8" type="ordered locus">Bathy18g01490</name>
</gene>
<feature type="transmembrane region" description="Helical" evidence="7">
    <location>
        <begin position="265"/>
        <end position="285"/>
    </location>
</feature>
<dbReference type="InterPro" id="IPR013657">
    <property type="entry name" value="SCL35B1-4/HUT1"/>
</dbReference>
<feature type="transmembrane region" description="Helical" evidence="7">
    <location>
        <begin position="160"/>
        <end position="176"/>
    </location>
</feature>
<keyword evidence="4 7" id="KW-0812">Transmembrane</keyword>
<comment type="similarity">
    <text evidence="2">Belongs to the nucleotide-sugar transporter family. UDP-galactose:UMP antiporter (TC 2.A.7.11) subfamily.</text>
</comment>
<dbReference type="AlphaFoldDB" id="K8EQT7"/>
<dbReference type="eggNOG" id="KOG1581">
    <property type="taxonomic scope" value="Eukaryota"/>
</dbReference>
<dbReference type="GeneID" id="19010734"/>
<evidence type="ECO:0000313" key="9">
    <source>
        <dbReference type="Proteomes" id="UP000198341"/>
    </source>
</evidence>
<feature type="transmembrane region" description="Helical" evidence="7">
    <location>
        <begin position="196"/>
        <end position="212"/>
    </location>
</feature>
<dbReference type="OrthoDB" id="1601at2759"/>
<dbReference type="Proteomes" id="UP000198341">
    <property type="component" value="Chromosome 18"/>
</dbReference>
<dbReference type="PANTHER" id="PTHR10778">
    <property type="entry name" value="SOLUTE CARRIER FAMILY 35 MEMBER B"/>
    <property type="match status" value="1"/>
</dbReference>
<protein>
    <submittedName>
        <fullName evidence="8">Unnamed protein product</fullName>
    </submittedName>
</protein>
<evidence type="ECO:0000313" key="8">
    <source>
        <dbReference type="EMBL" id="CCO20627.1"/>
    </source>
</evidence>